<evidence type="ECO:0000313" key="5">
    <source>
        <dbReference type="Proteomes" id="UP000037939"/>
    </source>
</evidence>
<dbReference type="PANTHER" id="PTHR10509:SF14">
    <property type="entry name" value="CAFFEOYL-COA O-METHYLTRANSFERASE 3-RELATED"/>
    <property type="match status" value="1"/>
</dbReference>
<organism evidence="4 5">
    <name type="scientific">Amantichitinum ursilacus</name>
    <dbReference type="NCBI Taxonomy" id="857265"/>
    <lineage>
        <taxon>Bacteria</taxon>
        <taxon>Pseudomonadati</taxon>
        <taxon>Pseudomonadota</taxon>
        <taxon>Betaproteobacteria</taxon>
        <taxon>Neisseriales</taxon>
        <taxon>Chitinibacteraceae</taxon>
        <taxon>Amantichitinum</taxon>
    </lineage>
</organism>
<keyword evidence="1 4" id="KW-0489">Methyltransferase</keyword>
<comment type="caution">
    <text evidence="4">The sequence shown here is derived from an EMBL/GenBank/DDBJ whole genome shotgun (WGS) entry which is preliminary data.</text>
</comment>
<dbReference type="Gene3D" id="3.40.50.150">
    <property type="entry name" value="Vaccinia Virus protein VP39"/>
    <property type="match status" value="1"/>
</dbReference>
<dbReference type="PANTHER" id="PTHR10509">
    <property type="entry name" value="O-METHYLTRANSFERASE-RELATED"/>
    <property type="match status" value="1"/>
</dbReference>
<dbReference type="GO" id="GO:0032259">
    <property type="term" value="P:methylation"/>
    <property type="evidence" value="ECO:0007669"/>
    <property type="project" value="UniProtKB-KW"/>
</dbReference>
<dbReference type="GO" id="GO:0008757">
    <property type="term" value="F:S-adenosylmethionine-dependent methyltransferase activity"/>
    <property type="evidence" value="ECO:0007669"/>
    <property type="project" value="TreeGrafter"/>
</dbReference>
<dbReference type="GO" id="GO:0008171">
    <property type="term" value="F:O-methyltransferase activity"/>
    <property type="evidence" value="ECO:0007669"/>
    <property type="project" value="InterPro"/>
</dbReference>
<dbReference type="OrthoDB" id="9799672at2"/>
<evidence type="ECO:0000256" key="1">
    <source>
        <dbReference type="ARBA" id="ARBA00022603"/>
    </source>
</evidence>
<keyword evidence="2 4" id="KW-0808">Transferase</keyword>
<dbReference type="InterPro" id="IPR002935">
    <property type="entry name" value="SAM_O-MeTrfase"/>
</dbReference>
<dbReference type="InterPro" id="IPR050362">
    <property type="entry name" value="Cation-dep_OMT"/>
</dbReference>
<dbReference type="AlphaFoldDB" id="A0A0N0XHB8"/>
<dbReference type="EC" id="2.1.1.-" evidence="4"/>
<dbReference type="Proteomes" id="UP000037939">
    <property type="component" value="Unassembled WGS sequence"/>
</dbReference>
<dbReference type="InterPro" id="IPR029063">
    <property type="entry name" value="SAM-dependent_MTases_sf"/>
</dbReference>
<protein>
    <submittedName>
        <fullName evidence="4">Putative O-methyltransferase</fullName>
        <ecNumber evidence="4">2.1.1.-</ecNumber>
    </submittedName>
</protein>
<dbReference type="EMBL" id="LAQT01000037">
    <property type="protein sequence ID" value="KPC49358.1"/>
    <property type="molecule type" value="Genomic_DNA"/>
</dbReference>
<dbReference type="PROSITE" id="PS51682">
    <property type="entry name" value="SAM_OMT_I"/>
    <property type="match status" value="1"/>
</dbReference>
<proteinExistence type="predicted"/>
<dbReference type="STRING" id="857265.WG78_20725"/>
<keyword evidence="3" id="KW-0949">S-adenosyl-L-methionine</keyword>
<keyword evidence="5" id="KW-1185">Reference proteome</keyword>
<accession>A0A0N0XHB8</accession>
<name>A0A0N0XHB8_9NEIS</name>
<dbReference type="Pfam" id="PF01596">
    <property type="entry name" value="Methyltransf_3"/>
    <property type="match status" value="1"/>
</dbReference>
<gene>
    <name evidence="4" type="ORF">WG78_20725</name>
</gene>
<evidence type="ECO:0000256" key="2">
    <source>
        <dbReference type="ARBA" id="ARBA00022679"/>
    </source>
</evidence>
<dbReference type="CDD" id="cd02440">
    <property type="entry name" value="AdoMet_MTases"/>
    <property type="match status" value="1"/>
</dbReference>
<sequence length="221" mass="23977">MTRQTLALDPAMVDFFTRTAWREAPALAALRAETATHRLAKMQLAPEQGALLDLLLKLIGARRYIEAGTFTGYSALTAALAMGEGSEVVACDVSREFTALAEQHWQRAGVAERIKLVLQPALNTFDALLAQGQAGSFDCVLIDADKPGYPAYYERALQLLRVGGLIVLDNMFLGGRVATPTADEPPGVGIIRMLNQQLHADERIDLCVLPIGDGMTLARKR</sequence>
<reference evidence="4 5" key="1">
    <citation type="submission" date="2015-07" db="EMBL/GenBank/DDBJ databases">
        <title>Draft genome sequence of the Amantichitinum ursilacus IGB-41, a new chitin-degrading bacterium.</title>
        <authorList>
            <person name="Kirstahler P."/>
            <person name="Guenther M."/>
            <person name="Grumaz C."/>
            <person name="Rupp S."/>
            <person name="Zibek S."/>
            <person name="Sohn K."/>
        </authorList>
    </citation>
    <scope>NUCLEOTIDE SEQUENCE [LARGE SCALE GENOMIC DNA]</scope>
    <source>
        <strain evidence="4 5">IGB-41</strain>
    </source>
</reference>
<dbReference type="SUPFAM" id="SSF53335">
    <property type="entry name" value="S-adenosyl-L-methionine-dependent methyltransferases"/>
    <property type="match status" value="1"/>
</dbReference>
<dbReference type="RefSeq" id="WP_053939712.1">
    <property type="nucleotide sequence ID" value="NZ_LAQT01000037.1"/>
</dbReference>
<evidence type="ECO:0000313" key="4">
    <source>
        <dbReference type="EMBL" id="KPC49358.1"/>
    </source>
</evidence>
<evidence type="ECO:0000256" key="3">
    <source>
        <dbReference type="ARBA" id="ARBA00022691"/>
    </source>
</evidence>